<evidence type="ECO:0008006" key="5">
    <source>
        <dbReference type="Google" id="ProtNLM"/>
    </source>
</evidence>
<dbReference type="InterPro" id="IPR013815">
    <property type="entry name" value="ATP_grasp_subdomain_1"/>
</dbReference>
<organism evidence="3 4">
    <name type="scientific">Sulfobacillus acidophilus</name>
    <dbReference type="NCBI Taxonomy" id="53633"/>
    <lineage>
        <taxon>Bacteria</taxon>
        <taxon>Bacillati</taxon>
        <taxon>Bacillota</taxon>
        <taxon>Clostridia</taxon>
        <taxon>Eubacteriales</taxon>
        <taxon>Clostridiales Family XVII. Incertae Sedis</taxon>
        <taxon>Sulfobacillus</taxon>
    </lineage>
</organism>
<dbReference type="InterPro" id="IPR036637">
    <property type="entry name" value="Phosphohistidine_dom_sf"/>
</dbReference>
<dbReference type="InterPro" id="IPR002192">
    <property type="entry name" value="PPDK_AMP/ATP-bd"/>
</dbReference>
<dbReference type="Gene3D" id="3.30.470.20">
    <property type="entry name" value="ATP-grasp fold, B domain"/>
    <property type="match status" value="1"/>
</dbReference>
<gene>
    <name evidence="3" type="ORF">JYT19_00390</name>
</gene>
<dbReference type="InterPro" id="IPR008279">
    <property type="entry name" value="PEP-util_enz_mobile_dom"/>
</dbReference>
<evidence type="ECO:0000313" key="4">
    <source>
        <dbReference type="Proteomes" id="UP000765003"/>
    </source>
</evidence>
<dbReference type="Pfam" id="PF00391">
    <property type="entry name" value="PEP-utilizers"/>
    <property type="match status" value="1"/>
</dbReference>
<accession>A0ABS3AVV0</accession>
<dbReference type="InterPro" id="IPR051549">
    <property type="entry name" value="PEP_Utilizing_Enz"/>
</dbReference>
<dbReference type="PANTHER" id="PTHR43615">
    <property type="entry name" value="PHOSPHOENOLPYRUVATE SYNTHASE-RELATED"/>
    <property type="match status" value="1"/>
</dbReference>
<dbReference type="PANTHER" id="PTHR43615:SF1">
    <property type="entry name" value="PPDK_N DOMAIN-CONTAINING PROTEIN"/>
    <property type="match status" value="1"/>
</dbReference>
<comment type="caution">
    <text evidence="3">The sequence shown here is derived from an EMBL/GenBank/DDBJ whole genome shotgun (WGS) entry which is preliminary data.</text>
</comment>
<evidence type="ECO:0000259" key="2">
    <source>
        <dbReference type="Pfam" id="PF01326"/>
    </source>
</evidence>
<evidence type="ECO:0000313" key="3">
    <source>
        <dbReference type="EMBL" id="MBN4077349.1"/>
    </source>
</evidence>
<protein>
    <recommendedName>
        <fullName evidence="5">Phosphoenolpyruvate synthase</fullName>
    </recommendedName>
</protein>
<feature type="domain" description="PEP-utilising enzyme mobile" evidence="1">
    <location>
        <begin position="815"/>
        <end position="883"/>
    </location>
</feature>
<dbReference type="Proteomes" id="UP000765003">
    <property type="component" value="Unassembled WGS sequence"/>
</dbReference>
<name>A0ABS3AVV0_9FIRM</name>
<proteinExistence type="predicted"/>
<reference evidence="3" key="1">
    <citation type="submission" date="2021-02" db="EMBL/GenBank/DDBJ databases">
        <title>Activity-based single-cell genomes from oceanic crustal fluid captures similar information to metagenomic and metatranscriptomic surveys with orders of magnitude less sampling.</title>
        <authorList>
            <person name="D'Angelo T.S."/>
            <person name="Orcutt B.N."/>
        </authorList>
    </citation>
    <scope>NUCLEOTIDE SEQUENCE [LARGE SCALE GENOMIC DNA]</scope>
    <source>
        <strain evidence="3">AH-315-E05</strain>
    </source>
</reference>
<dbReference type="EMBL" id="JAFITA010000003">
    <property type="protein sequence ID" value="MBN4077349.1"/>
    <property type="molecule type" value="Genomic_DNA"/>
</dbReference>
<sequence>MALENILLPSEITDLKKDFIGGKAFGLHQLQKNQSNTPPWFVLTNTSFENHLLQNNIFDTLKKSLLNANKSNLSQVSKNARELILKTKLNNELKSTLVGILPKIGNAPFAIRSSMVGEDSKSHSFAGQLESFLHQHTLDDLEESILKCWASAFSARVLKYKLQAKQKLCMPKMGVIVQKMLSSQVSGVLFTANPLSGNQSQCLLSAAWGQGEGIVSGECNTDEFVYHHTNGEISFTIAQKDLQILPAEINGLKQFPVSLEKQNIRCLSKEQVSDICSQGISFAKKFNQPLDIEWSIENGQIHFLQARPITKLPKAQNQDGPKIVFDNSNIQESYCGVTTPLTFSFATSAYASVYEQTMRAVYISQRTINEHKKTLENLLGLIHGRIYYNINNWYKGLLLLPSFGKNKEDMEKMMGLQDPVDFIVDNNFSLFQKLKKFPRLFLTFCLAKRKFSHIFYLVKEFTNNFEKSYKEFNRNELKNLTFSQLMQKLEFLRLYFLQKWHTPIVNDFYVMMSMGKLRRVISRSGIKNADETLANLLCGEDGIESTEPTHTLMRLANEIRKNHNLKLLFAKDNSIIEKELKQESISLWEKIETYVERYGDRCAGELKLETISLREDRSFIYNILKAYIKREHLDPKVLLRQEKKKRKETEDILRESLGTFDSLKLGKTLYNARLSVKNRENMRLARTRLFGLYRDVYKTIGLKLEQAGMLNNHRDIFYLTVDEIESYHEGRSVNANLKAIAEVRKNEFQNYQKMDLPHHFETIGPVYHGNSYEAKQDLSENVKTDNLKGTGCYPGIVKAPIKVVLDPNENIDLSGKILVTLRTDPGWAPLFPSCSGIIVERGSTLSHSAIVARELGIPAIVGVKNLLKIIKDGQLVQMNGATGNVEIIKTE</sequence>
<dbReference type="Gene3D" id="3.50.30.10">
    <property type="entry name" value="Phosphohistidine domain"/>
    <property type="match status" value="1"/>
</dbReference>
<dbReference type="Gene3D" id="3.30.1490.20">
    <property type="entry name" value="ATP-grasp fold, A domain"/>
    <property type="match status" value="1"/>
</dbReference>
<feature type="domain" description="Pyruvate phosphate dikinase AMP/ATP-binding" evidence="2">
    <location>
        <begin position="18"/>
        <end position="321"/>
    </location>
</feature>
<evidence type="ECO:0000259" key="1">
    <source>
        <dbReference type="Pfam" id="PF00391"/>
    </source>
</evidence>
<dbReference type="SUPFAM" id="SSF56059">
    <property type="entry name" value="Glutathione synthetase ATP-binding domain-like"/>
    <property type="match status" value="1"/>
</dbReference>
<dbReference type="SUPFAM" id="SSF52009">
    <property type="entry name" value="Phosphohistidine domain"/>
    <property type="match status" value="1"/>
</dbReference>
<dbReference type="Pfam" id="PF01326">
    <property type="entry name" value="PPDK_N"/>
    <property type="match status" value="1"/>
</dbReference>
<keyword evidence="4" id="KW-1185">Reference proteome</keyword>